<keyword evidence="1" id="KW-0472">Membrane</keyword>
<evidence type="ECO:0000313" key="3">
    <source>
        <dbReference type="Proteomes" id="UP000255106"/>
    </source>
</evidence>
<dbReference type="AlphaFoldDB" id="A0A377LPT8"/>
<dbReference type="EMBL" id="UGJB01000004">
    <property type="protein sequence ID" value="STQ08159.1"/>
    <property type="molecule type" value="Genomic_DNA"/>
</dbReference>
<name>A0A377LPT8_ENTCL</name>
<proteinExistence type="predicted"/>
<accession>A0A377LPT8</accession>
<gene>
    <name evidence="2" type="primary">yjcC_1</name>
    <name evidence="2" type="ORF">NCTC10005_00809</name>
</gene>
<reference evidence="2 3" key="1">
    <citation type="submission" date="2018-06" db="EMBL/GenBank/DDBJ databases">
        <authorList>
            <consortium name="Pathogen Informatics"/>
            <person name="Doyle S."/>
        </authorList>
    </citation>
    <scope>NUCLEOTIDE SEQUENCE [LARGE SCALE GENOMIC DNA]</scope>
    <source>
        <strain evidence="2 3">NCTC10005</strain>
    </source>
</reference>
<feature type="transmembrane region" description="Helical" evidence="1">
    <location>
        <begin position="12"/>
        <end position="30"/>
    </location>
</feature>
<protein>
    <submittedName>
        <fullName evidence="2">Protein YjcC</fullName>
    </submittedName>
</protein>
<evidence type="ECO:0000313" key="2">
    <source>
        <dbReference type="EMBL" id="STQ08159.1"/>
    </source>
</evidence>
<dbReference type="Proteomes" id="UP000255106">
    <property type="component" value="Unassembled WGS sequence"/>
</dbReference>
<keyword evidence="1" id="KW-1133">Transmembrane helix</keyword>
<evidence type="ECO:0000256" key="1">
    <source>
        <dbReference type="SAM" id="Phobius"/>
    </source>
</evidence>
<organism evidence="2 3">
    <name type="scientific">Enterobacter cloacae</name>
    <dbReference type="NCBI Taxonomy" id="550"/>
    <lineage>
        <taxon>Bacteria</taxon>
        <taxon>Pseudomonadati</taxon>
        <taxon>Pseudomonadota</taxon>
        <taxon>Gammaproteobacteria</taxon>
        <taxon>Enterobacterales</taxon>
        <taxon>Enterobacteriaceae</taxon>
        <taxon>Enterobacter</taxon>
        <taxon>Enterobacter cloacae complex</taxon>
    </lineage>
</organism>
<keyword evidence="1" id="KW-0812">Transmembrane</keyword>
<sequence>MNRSARRKMLRVVGIIMVVMLPVMLALWFAQLRAVSETSAQLRTFC</sequence>